<proteinExistence type="predicted"/>
<organism evidence="2 3">
    <name type="scientific">Bradyrhizobium erythrophlei</name>
    <dbReference type="NCBI Taxonomy" id="1437360"/>
    <lineage>
        <taxon>Bacteria</taxon>
        <taxon>Pseudomonadati</taxon>
        <taxon>Pseudomonadota</taxon>
        <taxon>Alphaproteobacteria</taxon>
        <taxon>Hyphomicrobiales</taxon>
        <taxon>Nitrobacteraceae</taxon>
        <taxon>Bradyrhizobium</taxon>
    </lineage>
</organism>
<keyword evidence="1" id="KW-0472">Membrane</keyword>
<reference evidence="2 3" key="1">
    <citation type="submission" date="2016-11" db="EMBL/GenBank/DDBJ databases">
        <authorList>
            <person name="Jaros S."/>
            <person name="Januszkiewicz K."/>
            <person name="Wedrychowicz H."/>
        </authorList>
    </citation>
    <scope>NUCLEOTIDE SEQUENCE [LARGE SCALE GENOMIC DNA]</scope>
    <source>
        <strain evidence="2 3">GAS138</strain>
    </source>
</reference>
<name>A0A1M5XST6_9BRAD</name>
<sequence>MTDQYKLTGIVCARPQQFAWFLGAGASAAAGLLTAWDIIWDLKRRYYRREESQDISRQDMQLDAVRARVQSYMLSKGFPEEGDAGEYTTYFEKAFGDDKEKQRQYLAATLSEKNVTLSIGNRILGALLASGGARNVFTTNFDTVVERAVAEVSGLSLAAFHLEGAASANKAISNEEYPVYCKLHGDFRYDSIKNLPADLVTQNEDLSRALINAANRFGFIVAGYSGRDDSVIQLFRSALTTPNPFPHGLFWTGMKGSRVLPSVTELIEDAKQSGVDAAFVEVETFDAFMLRLWRNLDNKDPALDAKVRKSAQAQVSIPLPKSGKGAIVRMNAVPIFDLPLHCQSLSFRNPKEWTDLRAATGATKGRLIFTEAESILCWGAEALIRDQFNDLVSISPHDLSSQIADISDHLYVKGFLEEAICHALSLGKPLLTRTTKSGSYLIADAHNRDQSPFSRLHDVVGKISGQIPGLFTPVDEDHPHPEKVHWAEAVRISIGMIDDRNWLLLDPDVWIWPPRARRDATNFLDRRRGNRYNNIYNALLEAWLSVLLGSDRPVETKLSAFEAGTPAETPSFSIGSRTAYTRGLA</sequence>
<keyword evidence="1" id="KW-0812">Transmembrane</keyword>
<dbReference type="SUPFAM" id="SSF52467">
    <property type="entry name" value="DHS-like NAD/FAD-binding domain"/>
    <property type="match status" value="1"/>
</dbReference>
<dbReference type="RefSeq" id="WP_079605750.1">
    <property type="nucleotide sequence ID" value="NZ_LT670817.1"/>
</dbReference>
<evidence type="ECO:0000256" key="1">
    <source>
        <dbReference type="SAM" id="Phobius"/>
    </source>
</evidence>
<accession>A0A1M5XST6</accession>
<dbReference type="Proteomes" id="UP000189796">
    <property type="component" value="Chromosome I"/>
</dbReference>
<dbReference type="InterPro" id="IPR029035">
    <property type="entry name" value="DHS-like_NAD/FAD-binding_dom"/>
</dbReference>
<protein>
    <submittedName>
        <fullName evidence="2">SIR2-like domain-containing protein</fullName>
    </submittedName>
</protein>
<dbReference type="EMBL" id="LT670817">
    <property type="protein sequence ID" value="SHI02584.1"/>
    <property type="molecule type" value="Genomic_DNA"/>
</dbReference>
<evidence type="ECO:0000313" key="3">
    <source>
        <dbReference type="Proteomes" id="UP000189796"/>
    </source>
</evidence>
<dbReference type="AlphaFoldDB" id="A0A1M5XST6"/>
<dbReference type="Pfam" id="PF13289">
    <property type="entry name" value="SIR2_2"/>
    <property type="match status" value="1"/>
</dbReference>
<dbReference type="OrthoDB" id="288285at2"/>
<gene>
    <name evidence="2" type="ORF">SAMN05443248_7572</name>
</gene>
<feature type="transmembrane region" description="Helical" evidence="1">
    <location>
        <begin position="20"/>
        <end position="39"/>
    </location>
</feature>
<keyword evidence="1" id="KW-1133">Transmembrane helix</keyword>
<evidence type="ECO:0000313" key="2">
    <source>
        <dbReference type="EMBL" id="SHI02584.1"/>
    </source>
</evidence>